<dbReference type="InterPro" id="IPR011989">
    <property type="entry name" value="ARM-like"/>
</dbReference>
<dbReference type="SUPFAM" id="SSF48371">
    <property type="entry name" value="ARM repeat"/>
    <property type="match status" value="1"/>
</dbReference>
<keyword evidence="3" id="KW-0653">Protein transport</keyword>
<dbReference type="AlphaFoldDB" id="A2ETJ9"/>
<dbReference type="InterPro" id="IPR016024">
    <property type="entry name" value="ARM-type_fold"/>
</dbReference>
<comment type="similarity">
    <text evidence="1">Belongs to the importin alpha family.</text>
</comment>
<accession>A2ETJ9</accession>
<evidence type="ECO:0000313" key="5">
    <source>
        <dbReference type="Proteomes" id="UP000001542"/>
    </source>
</evidence>
<dbReference type="RefSeq" id="XP_001316268.1">
    <property type="nucleotide sequence ID" value="XM_001316233.1"/>
</dbReference>
<dbReference type="STRING" id="5722.A2ETJ9"/>
<dbReference type="KEGG" id="tva:4761894"/>
<dbReference type="OrthoDB" id="29145at2759"/>
<dbReference type="EMBL" id="DS113487">
    <property type="protein sequence ID" value="EAY04045.1"/>
    <property type="molecule type" value="Genomic_DNA"/>
</dbReference>
<dbReference type="InterPro" id="IPR000225">
    <property type="entry name" value="Armadillo"/>
</dbReference>
<dbReference type="SMR" id="A2ETJ9"/>
<evidence type="ECO:0000256" key="2">
    <source>
        <dbReference type="ARBA" id="ARBA00022448"/>
    </source>
</evidence>
<dbReference type="Gene3D" id="1.25.10.10">
    <property type="entry name" value="Leucine-rich Repeat Variant"/>
    <property type="match status" value="1"/>
</dbReference>
<dbReference type="PANTHER" id="PTHR23316">
    <property type="entry name" value="IMPORTIN ALPHA"/>
    <property type="match status" value="1"/>
</dbReference>
<dbReference type="InParanoid" id="A2ETJ9"/>
<dbReference type="GO" id="GO:0015031">
    <property type="term" value="P:protein transport"/>
    <property type="evidence" value="ECO:0007669"/>
    <property type="project" value="UniProtKB-KW"/>
</dbReference>
<reference evidence="4" key="1">
    <citation type="submission" date="2006-10" db="EMBL/GenBank/DDBJ databases">
        <authorList>
            <person name="Amadeo P."/>
            <person name="Zhao Q."/>
            <person name="Wortman J."/>
            <person name="Fraser-Liggett C."/>
            <person name="Carlton J."/>
        </authorList>
    </citation>
    <scope>NUCLEOTIDE SEQUENCE</scope>
    <source>
        <strain evidence="4">G3</strain>
    </source>
</reference>
<keyword evidence="5" id="KW-1185">Reference proteome</keyword>
<protein>
    <recommendedName>
        <fullName evidence="6">Armadillo/beta-catenin-like repeat family protein</fullName>
    </recommendedName>
</protein>
<dbReference type="VEuPathDB" id="TrichDB:TVAG_055310"/>
<dbReference type="VEuPathDB" id="TrichDB:TVAGG3_0007670"/>
<evidence type="ECO:0000313" key="4">
    <source>
        <dbReference type="EMBL" id="EAY04045.1"/>
    </source>
</evidence>
<evidence type="ECO:0000256" key="3">
    <source>
        <dbReference type="ARBA" id="ARBA00022927"/>
    </source>
</evidence>
<dbReference type="SMART" id="SM00185">
    <property type="entry name" value="ARM"/>
    <property type="match status" value="4"/>
</dbReference>
<dbReference type="eggNOG" id="KOG0166">
    <property type="taxonomic scope" value="Eukaryota"/>
</dbReference>
<reference evidence="4" key="2">
    <citation type="journal article" date="2007" name="Science">
        <title>Draft genome sequence of the sexually transmitted pathogen Trichomonas vaginalis.</title>
        <authorList>
            <person name="Carlton J.M."/>
            <person name="Hirt R.P."/>
            <person name="Silva J.C."/>
            <person name="Delcher A.L."/>
            <person name="Schatz M."/>
            <person name="Zhao Q."/>
            <person name="Wortman J.R."/>
            <person name="Bidwell S.L."/>
            <person name="Alsmark U.C.M."/>
            <person name="Besteiro S."/>
            <person name="Sicheritz-Ponten T."/>
            <person name="Noel C.J."/>
            <person name="Dacks J.B."/>
            <person name="Foster P.G."/>
            <person name="Simillion C."/>
            <person name="Van de Peer Y."/>
            <person name="Miranda-Saavedra D."/>
            <person name="Barton G.J."/>
            <person name="Westrop G.D."/>
            <person name="Mueller S."/>
            <person name="Dessi D."/>
            <person name="Fiori P.L."/>
            <person name="Ren Q."/>
            <person name="Paulsen I."/>
            <person name="Zhang H."/>
            <person name="Bastida-Corcuera F.D."/>
            <person name="Simoes-Barbosa A."/>
            <person name="Brown M.T."/>
            <person name="Hayes R.D."/>
            <person name="Mukherjee M."/>
            <person name="Okumura C.Y."/>
            <person name="Schneider R."/>
            <person name="Smith A.J."/>
            <person name="Vanacova S."/>
            <person name="Villalvazo M."/>
            <person name="Haas B.J."/>
            <person name="Pertea M."/>
            <person name="Feldblyum T.V."/>
            <person name="Utterback T.R."/>
            <person name="Shu C.L."/>
            <person name="Osoegawa K."/>
            <person name="de Jong P.J."/>
            <person name="Hrdy I."/>
            <person name="Horvathova L."/>
            <person name="Zubacova Z."/>
            <person name="Dolezal P."/>
            <person name="Malik S.B."/>
            <person name="Logsdon J.M. Jr."/>
            <person name="Henze K."/>
            <person name="Gupta A."/>
            <person name="Wang C.C."/>
            <person name="Dunne R.L."/>
            <person name="Upcroft J.A."/>
            <person name="Upcroft P."/>
            <person name="White O."/>
            <person name="Salzberg S.L."/>
            <person name="Tang P."/>
            <person name="Chiu C.-H."/>
            <person name="Lee Y.-S."/>
            <person name="Embley T.M."/>
            <person name="Coombs G.H."/>
            <person name="Mottram J.C."/>
            <person name="Tachezy J."/>
            <person name="Fraser-Liggett C.M."/>
            <person name="Johnson P.J."/>
        </authorList>
    </citation>
    <scope>NUCLEOTIDE SEQUENCE [LARGE SCALE GENOMIC DNA]</scope>
    <source>
        <strain evidence="4">G3</strain>
    </source>
</reference>
<gene>
    <name evidence="4" type="ORF">TVAG_055310</name>
</gene>
<sequence>MNDFTTLTESGCDLSNYKMELARDRNSRTLSLRSIKRPSIYNLRNAQNVQQCILSNSACNLNQLSMDINDVASIFNSGNSSNISALMNRIESLELKPIQFAKILFKNDILIEPILNAVQCDIDIETKIKIFNFLQLLSNVLPKEIIEEFIDKDLCLIIFSILSEGNESIYESLYHLIAGLCSVSSYARDGFISFGIQTTLVEIASNSSTKSAVDGACSALVSIFQNSEPIEIAILLECLEPISNLLRLESANAVQDIINCLVEMSNKTPAIIFAMYSAGLYPVIYELMDNPQLTASALCLIGNMSNASGPQVKTLIDLGIMDKLLAFMSTEYVTYSLWILSNMIESAPNLLLSFFDSDFVNSLLQQFDTSDFEVKKEAIFFISTLIVFTDSANLAVYMTENIVEFIIEMLGCGVSMIELRCIDTLIKLLQVALSSDAFEGFISSLFESDIRDRLQELITPDNLILAERSAFLLHKIESLSVY</sequence>
<organism evidence="4 5">
    <name type="scientific">Trichomonas vaginalis (strain ATCC PRA-98 / G3)</name>
    <dbReference type="NCBI Taxonomy" id="412133"/>
    <lineage>
        <taxon>Eukaryota</taxon>
        <taxon>Metamonada</taxon>
        <taxon>Parabasalia</taxon>
        <taxon>Trichomonadida</taxon>
        <taxon>Trichomonadidae</taxon>
        <taxon>Trichomonas</taxon>
    </lineage>
</organism>
<keyword evidence="2" id="KW-0813">Transport</keyword>
<evidence type="ECO:0008006" key="6">
    <source>
        <dbReference type="Google" id="ProtNLM"/>
    </source>
</evidence>
<evidence type="ECO:0000256" key="1">
    <source>
        <dbReference type="ARBA" id="ARBA00010394"/>
    </source>
</evidence>
<dbReference type="Proteomes" id="UP000001542">
    <property type="component" value="Unassembled WGS sequence"/>
</dbReference>
<proteinExistence type="inferred from homology"/>
<name>A2ETJ9_TRIV3</name>